<dbReference type="PROSITE" id="PS51886">
    <property type="entry name" value="TLDC"/>
    <property type="match status" value="1"/>
</dbReference>
<protein>
    <submittedName>
        <fullName evidence="4">Pep-cterm sorting domain-containing protein</fullName>
    </submittedName>
</protein>
<reference evidence="4" key="1">
    <citation type="submission" date="2022-10" db="EMBL/GenBank/DDBJ databases">
        <title>Novel sulphate-reducing endosymbionts in the free-living metamonad Anaeramoeba.</title>
        <authorList>
            <person name="Jerlstrom-Hultqvist J."/>
            <person name="Cepicka I."/>
            <person name="Gallot-Lavallee L."/>
            <person name="Salas-Leiva D."/>
            <person name="Curtis B.A."/>
            <person name="Zahonova K."/>
            <person name="Pipaliya S."/>
            <person name="Dacks J."/>
            <person name="Roger A.J."/>
        </authorList>
    </citation>
    <scope>NUCLEOTIDE SEQUENCE</scope>
    <source>
        <strain evidence="4">BMAN</strain>
    </source>
</reference>
<dbReference type="AlphaFoldDB" id="A0A9Q0LWZ8"/>
<feature type="coiled-coil region" evidence="1">
    <location>
        <begin position="4"/>
        <end position="34"/>
    </location>
</feature>
<dbReference type="SMART" id="SM00875">
    <property type="entry name" value="BACK"/>
    <property type="match status" value="1"/>
</dbReference>
<organism evidence="4 5">
    <name type="scientific">Anaeramoeba ignava</name>
    <name type="common">Anaerobic marine amoeba</name>
    <dbReference type="NCBI Taxonomy" id="1746090"/>
    <lineage>
        <taxon>Eukaryota</taxon>
        <taxon>Metamonada</taxon>
        <taxon>Anaeramoebidae</taxon>
        <taxon>Anaeramoeba</taxon>
    </lineage>
</organism>
<evidence type="ECO:0000313" key="4">
    <source>
        <dbReference type="EMBL" id="KAJ5079425.1"/>
    </source>
</evidence>
<dbReference type="SMART" id="SM00584">
    <property type="entry name" value="TLDc"/>
    <property type="match status" value="1"/>
</dbReference>
<name>A0A9Q0LWZ8_ANAIG</name>
<dbReference type="Gene3D" id="1.25.40.420">
    <property type="match status" value="1"/>
</dbReference>
<dbReference type="InterPro" id="IPR006571">
    <property type="entry name" value="TLDc_dom"/>
</dbReference>
<dbReference type="CDD" id="cd18186">
    <property type="entry name" value="BTB_POZ_ZBTB_KLHL-like"/>
    <property type="match status" value="1"/>
</dbReference>
<evidence type="ECO:0000313" key="5">
    <source>
        <dbReference type="Proteomes" id="UP001149090"/>
    </source>
</evidence>
<evidence type="ECO:0000259" key="3">
    <source>
        <dbReference type="PROSITE" id="PS51886"/>
    </source>
</evidence>
<evidence type="ECO:0000259" key="2">
    <source>
        <dbReference type="PROSITE" id="PS50097"/>
    </source>
</evidence>
<feature type="domain" description="TLDc" evidence="3">
    <location>
        <begin position="324"/>
        <end position="514"/>
    </location>
</feature>
<keyword evidence="5" id="KW-1185">Reference proteome</keyword>
<dbReference type="PROSITE" id="PS50097">
    <property type="entry name" value="BTB"/>
    <property type="match status" value="1"/>
</dbReference>
<comment type="caution">
    <text evidence="4">The sequence shown here is derived from an EMBL/GenBank/DDBJ whole genome shotgun (WGS) entry which is preliminary data.</text>
</comment>
<dbReference type="Pfam" id="PF00651">
    <property type="entry name" value="BTB"/>
    <property type="match status" value="1"/>
</dbReference>
<dbReference type="PANTHER" id="PTHR24410:SF23">
    <property type="entry name" value="BTB DOMAIN-CONTAINING PROTEIN-RELATED"/>
    <property type="match status" value="1"/>
</dbReference>
<gene>
    <name evidence="4" type="ORF">M0811_04446</name>
</gene>
<dbReference type="SUPFAM" id="SSF54695">
    <property type="entry name" value="POZ domain"/>
    <property type="match status" value="1"/>
</dbReference>
<dbReference type="PANTHER" id="PTHR24410">
    <property type="entry name" value="HL07962P-RELATED"/>
    <property type="match status" value="1"/>
</dbReference>
<accession>A0A9Q0LWZ8</accession>
<dbReference type="SMART" id="SM00225">
    <property type="entry name" value="BTB"/>
    <property type="match status" value="1"/>
</dbReference>
<keyword evidence="1" id="KW-0175">Coiled coil</keyword>
<dbReference type="EMBL" id="JAPDFW010000033">
    <property type="protein sequence ID" value="KAJ5079425.1"/>
    <property type="molecule type" value="Genomic_DNA"/>
</dbReference>
<dbReference type="InterPro" id="IPR051481">
    <property type="entry name" value="BTB-POZ/Galectin-3-binding"/>
</dbReference>
<feature type="domain" description="BTB" evidence="2">
    <location>
        <begin position="36"/>
        <end position="109"/>
    </location>
</feature>
<dbReference type="CDD" id="cd14733">
    <property type="entry name" value="BACK"/>
    <property type="match status" value="1"/>
</dbReference>
<sequence length="514" mass="61033">MKTYSNLEKLSNDLKNLFQNQNQNQNENENENENYFDFEIICEQNQQINPISFKTHKSILSSRSQYFKSLFNSKMKEYQENKMILNDFSIPTLNLILNYFYSGKIEINLENVIEILFFSSKYLIDELIEICSKIIKNNLQFETVVDILKLSEAMKFNQLLNSSYQFILENINEFIKTSFFLELEENQFKSIISSGYISLNEFEIFQLIIKWGKHKLNINQEKENEKLEKKEKEQIQNQISNIIIEQIQFNNFSEEEINKTLKDDLIPKQISEQLIQFQKLQNDQNNEAELEKLIQFQNQSQNQFQNQNQNSTNFKLKSSFNSSIIKTKENFNKLKEWINDDEFFSKMKKGFSAKKKGFNCKKWHDKCDNKGKTLIIIKTTENYIFGGFTSIGFTNDKSKWRWCDRKFSWGYIPDSKSFIFSLRNNKNNRNPHKFPIKKDQEKNAIYYHPNYGPIFGMGITGDLEFLDSLEYGKSNFGSSYKLPNEIEYDTNEAKSYLAGSFNSWKVDEIEIYFL</sequence>
<dbReference type="Pfam" id="PF07534">
    <property type="entry name" value="TLD"/>
    <property type="match status" value="1"/>
</dbReference>
<evidence type="ECO:0000256" key="1">
    <source>
        <dbReference type="SAM" id="Coils"/>
    </source>
</evidence>
<dbReference type="InterPro" id="IPR011333">
    <property type="entry name" value="SKP1/BTB/POZ_sf"/>
</dbReference>
<dbReference type="Pfam" id="PF07707">
    <property type="entry name" value="BACK"/>
    <property type="match status" value="1"/>
</dbReference>
<proteinExistence type="predicted"/>
<dbReference type="Gene3D" id="3.30.710.10">
    <property type="entry name" value="Potassium Channel Kv1.1, Chain A"/>
    <property type="match status" value="1"/>
</dbReference>
<dbReference type="Proteomes" id="UP001149090">
    <property type="component" value="Unassembled WGS sequence"/>
</dbReference>
<dbReference type="InterPro" id="IPR000210">
    <property type="entry name" value="BTB/POZ_dom"/>
</dbReference>
<dbReference type="InterPro" id="IPR011705">
    <property type="entry name" value="BACK"/>
</dbReference>